<keyword evidence="1" id="KW-1133">Transmembrane helix</keyword>
<comment type="caution">
    <text evidence="2">The sequence shown here is derived from an EMBL/GenBank/DDBJ whole genome shotgun (WGS) entry which is preliminary data.</text>
</comment>
<keyword evidence="3" id="KW-1185">Reference proteome</keyword>
<name>A0ABU0V2B4_9BACI</name>
<sequence length="83" mass="9642">MIGFAYFLIIWLGVGLLTGIKFIFVDQVYDDEFKKLMDKKTATGMERNLVSLFFKNKLNVIAFFMLIGLLPLVMRITKLFKRG</sequence>
<evidence type="ECO:0008006" key="4">
    <source>
        <dbReference type="Google" id="ProtNLM"/>
    </source>
</evidence>
<organism evidence="2 3">
    <name type="scientific">Bacillus stercoris</name>
    <dbReference type="NCBI Taxonomy" id="2054641"/>
    <lineage>
        <taxon>Bacteria</taxon>
        <taxon>Bacillati</taxon>
        <taxon>Bacillota</taxon>
        <taxon>Bacilli</taxon>
        <taxon>Bacillales</taxon>
        <taxon>Bacillaceae</taxon>
        <taxon>Bacillus</taxon>
    </lineage>
</organism>
<proteinExistence type="predicted"/>
<evidence type="ECO:0000313" key="3">
    <source>
        <dbReference type="Proteomes" id="UP001177898"/>
    </source>
</evidence>
<feature type="transmembrane region" description="Helical" evidence="1">
    <location>
        <begin position="58"/>
        <end position="77"/>
    </location>
</feature>
<keyword evidence="1" id="KW-0472">Membrane</keyword>
<reference evidence="2" key="1">
    <citation type="submission" date="2023-08" db="EMBL/GenBank/DDBJ databases">
        <title>Functional annotation and safety assessment of Bacillus stercoris.</title>
        <authorList>
            <person name="Pandit N.T."/>
            <person name="Ahir S.V."/>
            <person name="Chauhan D.A."/>
            <person name="Bose A."/>
            <person name="Dunlap C."/>
            <person name="Doshi J.A."/>
        </authorList>
    </citation>
    <scope>NUCLEOTIDE SEQUENCE</scope>
    <source>
        <strain evidence="2">ZBMF30</strain>
    </source>
</reference>
<evidence type="ECO:0000313" key="2">
    <source>
        <dbReference type="EMBL" id="MDQ1851065.1"/>
    </source>
</evidence>
<dbReference type="EMBL" id="JAVCYS010000002">
    <property type="protein sequence ID" value="MDQ1851065.1"/>
    <property type="molecule type" value="Genomic_DNA"/>
</dbReference>
<feature type="transmembrane region" description="Helical" evidence="1">
    <location>
        <begin position="5"/>
        <end position="24"/>
    </location>
</feature>
<gene>
    <name evidence="2" type="ORF">RAQ16_01435</name>
</gene>
<protein>
    <recommendedName>
        <fullName evidence="4">DUF3899 domain-containing protein</fullName>
    </recommendedName>
</protein>
<keyword evidence="1" id="KW-0812">Transmembrane</keyword>
<dbReference type="RefSeq" id="WP_306644866.1">
    <property type="nucleotide sequence ID" value="NZ_JAVCYS010000002.1"/>
</dbReference>
<dbReference type="Proteomes" id="UP001177898">
    <property type="component" value="Unassembled WGS sequence"/>
</dbReference>
<accession>A0ABU0V2B4</accession>
<evidence type="ECO:0000256" key="1">
    <source>
        <dbReference type="SAM" id="Phobius"/>
    </source>
</evidence>